<keyword evidence="2" id="KW-1185">Reference proteome</keyword>
<dbReference type="EMBL" id="FODV01000030">
    <property type="protein sequence ID" value="SEP27303.1"/>
    <property type="molecule type" value="Genomic_DNA"/>
</dbReference>
<evidence type="ECO:0000313" key="1">
    <source>
        <dbReference type="EMBL" id="SEP27303.1"/>
    </source>
</evidence>
<reference evidence="2" key="1">
    <citation type="submission" date="2016-10" db="EMBL/GenBank/DDBJ databases">
        <authorList>
            <person name="Varghese N."/>
            <person name="Submissions S."/>
        </authorList>
    </citation>
    <scope>NUCLEOTIDE SEQUENCE [LARGE SCALE GENOMIC DNA]</scope>
    <source>
        <strain evidence="2">CGMCC 1.10121</strain>
    </source>
</reference>
<dbReference type="Proteomes" id="UP000199126">
    <property type="component" value="Unassembled WGS sequence"/>
</dbReference>
<dbReference type="InterPro" id="IPR058289">
    <property type="entry name" value="DUF7983"/>
</dbReference>
<gene>
    <name evidence="1" type="ORF">SAMN04487948_13030</name>
</gene>
<evidence type="ECO:0000313" key="2">
    <source>
        <dbReference type="Proteomes" id="UP000199126"/>
    </source>
</evidence>
<organism evidence="1 2">
    <name type="scientific">Halogranum amylolyticum</name>
    <dbReference type="NCBI Taxonomy" id="660520"/>
    <lineage>
        <taxon>Archaea</taxon>
        <taxon>Methanobacteriati</taxon>
        <taxon>Methanobacteriota</taxon>
        <taxon>Stenosarchaea group</taxon>
        <taxon>Halobacteria</taxon>
        <taxon>Halobacteriales</taxon>
        <taxon>Haloferacaceae</taxon>
    </lineage>
</organism>
<proteinExistence type="predicted"/>
<protein>
    <submittedName>
        <fullName evidence="1">Uncharacterized protein</fullName>
    </submittedName>
</protein>
<dbReference type="Pfam" id="PF25943">
    <property type="entry name" value="DUF7983"/>
    <property type="match status" value="1"/>
</dbReference>
<sequence>MTPLTETRFHITDSQAHRVGIEFVDSGDSQPLQREQFATLAERIEEVGGTFDLSRLPPDAEPYAAVLSLHPSLRAEVGSLDSYKPPIR</sequence>
<accession>A0A1H8WIF8</accession>
<name>A0A1H8WIF8_9EURY</name>
<dbReference type="AlphaFoldDB" id="A0A1H8WIF8"/>